<reference evidence="2" key="1">
    <citation type="submission" date="2016-11" db="UniProtKB">
        <authorList>
            <consortium name="WormBaseParasite"/>
        </authorList>
    </citation>
    <scope>IDENTIFICATION</scope>
</reference>
<name>A0A1I8FL14_9PLAT</name>
<proteinExistence type="predicted"/>
<dbReference type="WBParaSite" id="maker-unitig_37341-snap-gene-0.2-mRNA-1">
    <property type="protein sequence ID" value="maker-unitig_37341-snap-gene-0.2-mRNA-1"/>
    <property type="gene ID" value="maker-unitig_37341-snap-gene-0.2"/>
</dbReference>
<dbReference type="Proteomes" id="UP000095280">
    <property type="component" value="Unplaced"/>
</dbReference>
<evidence type="ECO:0000313" key="1">
    <source>
        <dbReference type="Proteomes" id="UP000095280"/>
    </source>
</evidence>
<organism evidence="1 2">
    <name type="scientific">Macrostomum lignano</name>
    <dbReference type="NCBI Taxonomy" id="282301"/>
    <lineage>
        <taxon>Eukaryota</taxon>
        <taxon>Metazoa</taxon>
        <taxon>Spiralia</taxon>
        <taxon>Lophotrochozoa</taxon>
        <taxon>Platyhelminthes</taxon>
        <taxon>Rhabditophora</taxon>
        <taxon>Macrostomorpha</taxon>
        <taxon>Macrostomida</taxon>
        <taxon>Macrostomidae</taxon>
        <taxon>Macrostomum</taxon>
    </lineage>
</organism>
<accession>A0A1I8FL14</accession>
<dbReference type="AlphaFoldDB" id="A0A1I8FL14"/>
<protein>
    <submittedName>
        <fullName evidence="2">Secreted protein</fullName>
    </submittedName>
</protein>
<keyword evidence="1" id="KW-1185">Reference proteome</keyword>
<evidence type="ECO:0000313" key="2">
    <source>
        <dbReference type="WBParaSite" id="maker-unitig_37341-snap-gene-0.2-mRNA-1"/>
    </source>
</evidence>
<sequence length="101" mass="10762">MQFCERIGYSCLATILLSSAKMSLIGTVHWPACCNSGCQIWLPGCSASGLGAGAQVPAELACCWQLGFFSGSKWKRALEAYAKLKGQRSQLTSPIANTTND</sequence>